<evidence type="ECO:0000259" key="16">
    <source>
        <dbReference type="PROSITE" id="PS50011"/>
    </source>
</evidence>
<dbReference type="Pfam" id="PF13855">
    <property type="entry name" value="LRR_8"/>
    <property type="match status" value="1"/>
</dbReference>
<keyword evidence="5 15" id="KW-0732">Signal</keyword>
<proteinExistence type="predicted"/>
<dbReference type="EMBL" id="CM010637">
    <property type="protein sequence ID" value="RID41371.1"/>
    <property type="molecule type" value="Genomic_DNA"/>
</dbReference>
<dbReference type="Gene3D" id="3.30.200.20">
    <property type="entry name" value="Phosphorylase Kinase, domain 1"/>
    <property type="match status" value="1"/>
</dbReference>
<keyword evidence="9 13" id="KW-0067">ATP-binding</keyword>
<dbReference type="SUPFAM" id="SSF56112">
    <property type="entry name" value="Protein kinase-like (PK-like)"/>
    <property type="match status" value="1"/>
</dbReference>
<keyword evidence="10 14" id="KW-1133">Transmembrane helix</keyword>
<protein>
    <recommendedName>
        <fullName evidence="16">Protein kinase domain-containing protein</fullName>
    </recommendedName>
</protein>
<dbReference type="GO" id="GO:0005524">
    <property type="term" value="F:ATP binding"/>
    <property type="evidence" value="ECO:0007669"/>
    <property type="project" value="UniProtKB-UniRule"/>
</dbReference>
<dbReference type="InterPro" id="IPR011009">
    <property type="entry name" value="Kinase-like_dom_sf"/>
</dbReference>
<evidence type="ECO:0000256" key="7">
    <source>
        <dbReference type="ARBA" id="ARBA00022741"/>
    </source>
</evidence>
<dbReference type="InterPro" id="IPR008271">
    <property type="entry name" value="Ser/Thr_kinase_AS"/>
</dbReference>
<dbReference type="GO" id="GO:0004672">
    <property type="term" value="F:protein kinase activity"/>
    <property type="evidence" value="ECO:0007669"/>
    <property type="project" value="InterPro"/>
</dbReference>
<dbReference type="InterPro" id="IPR024788">
    <property type="entry name" value="Malectin-like_Carb-bd_dom"/>
</dbReference>
<evidence type="ECO:0000256" key="2">
    <source>
        <dbReference type="ARBA" id="ARBA00022614"/>
    </source>
</evidence>
<evidence type="ECO:0000256" key="12">
    <source>
        <dbReference type="ARBA" id="ARBA00023170"/>
    </source>
</evidence>
<dbReference type="InterPro" id="IPR000719">
    <property type="entry name" value="Prot_kinase_dom"/>
</dbReference>
<evidence type="ECO:0000256" key="6">
    <source>
        <dbReference type="ARBA" id="ARBA00022737"/>
    </source>
</evidence>
<dbReference type="FunFam" id="3.80.10.10:FF:000129">
    <property type="entry name" value="Leucine-rich repeat receptor-like kinase"/>
    <property type="match status" value="1"/>
</dbReference>
<dbReference type="Gene3D" id="1.10.510.10">
    <property type="entry name" value="Transferase(Phosphotransferase) domain 1"/>
    <property type="match status" value="1"/>
</dbReference>
<keyword evidence="2" id="KW-0433">Leucine-rich repeat</keyword>
<keyword evidence="12" id="KW-0675">Receptor</keyword>
<keyword evidence="8" id="KW-0418">Kinase</keyword>
<evidence type="ECO:0000256" key="10">
    <source>
        <dbReference type="ARBA" id="ARBA00022989"/>
    </source>
</evidence>
<feature type="signal peptide" evidence="15">
    <location>
        <begin position="1"/>
        <end position="23"/>
    </location>
</feature>
<dbReference type="AlphaFoldDB" id="A0A397XKB7"/>
<reference evidence="17 18" key="1">
    <citation type="submission" date="2018-06" db="EMBL/GenBank/DDBJ databases">
        <title>WGS assembly of Brassica rapa FPsc.</title>
        <authorList>
            <person name="Bowman J."/>
            <person name="Kohchi T."/>
            <person name="Yamato K."/>
            <person name="Jenkins J."/>
            <person name="Shu S."/>
            <person name="Ishizaki K."/>
            <person name="Yamaoka S."/>
            <person name="Nishihama R."/>
            <person name="Nakamura Y."/>
            <person name="Berger F."/>
            <person name="Adam C."/>
            <person name="Aki S."/>
            <person name="Althoff F."/>
            <person name="Araki T."/>
            <person name="Arteaga-Vazquez M."/>
            <person name="Balasubrmanian S."/>
            <person name="Bauer D."/>
            <person name="Boehm C."/>
            <person name="Briginshaw L."/>
            <person name="Caballero-Perez J."/>
            <person name="Catarino B."/>
            <person name="Chen F."/>
            <person name="Chiyoda S."/>
            <person name="Chovatia M."/>
            <person name="Davies K."/>
            <person name="Delmans M."/>
            <person name="Demura T."/>
            <person name="Dierschke T."/>
            <person name="Dolan L."/>
            <person name="Dorantes-Acosta A."/>
            <person name="Eklund D."/>
            <person name="Florent S."/>
            <person name="Flores-Sandoval E."/>
            <person name="Fujiyama A."/>
            <person name="Fukuzawa H."/>
            <person name="Galik B."/>
            <person name="Grimanelli D."/>
            <person name="Grimwood J."/>
            <person name="Grossniklaus U."/>
            <person name="Hamada T."/>
            <person name="Haseloff J."/>
            <person name="Hetherington A."/>
            <person name="Higo A."/>
            <person name="Hirakawa Y."/>
            <person name="Hundley H."/>
            <person name="Ikeda Y."/>
            <person name="Inoue K."/>
            <person name="Inoue S."/>
            <person name="Ishida S."/>
            <person name="Jia Q."/>
            <person name="Kakita M."/>
            <person name="Kanazawa T."/>
            <person name="Kawai Y."/>
            <person name="Kawashima T."/>
            <person name="Kennedy M."/>
            <person name="Kinose K."/>
            <person name="Kinoshita T."/>
            <person name="Kohara Y."/>
            <person name="Koide E."/>
            <person name="Komatsu K."/>
            <person name="Kopischke S."/>
            <person name="Kubo M."/>
            <person name="Kyozuka J."/>
            <person name="Lagercrantz U."/>
            <person name="Lin S."/>
            <person name="Lindquist E."/>
            <person name="Lipzen A."/>
            <person name="Lu C."/>
            <person name="Luna E."/>
            <person name="Martienssen R."/>
            <person name="Minamino N."/>
            <person name="Mizutani M."/>
            <person name="Mizutani M."/>
            <person name="Mochizuki N."/>
            <person name="Monte I."/>
            <person name="Mosher R."/>
            <person name="Nagasaki H."/>
            <person name="Nakagami H."/>
            <person name="Naramoto S."/>
            <person name="Nishitani K."/>
            <person name="Ohtani M."/>
            <person name="Okamoto T."/>
            <person name="Okumura M."/>
            <person name="Phillips J."/>
            <person name="Pollak B."/>
            <person name="Reinders A."/>
            <person name="Roevekamp M."/>
            <person name="Sano R."/>
            <person name="Sawa S."/>
            <person name="Schmid M."/>
            <person name="Shirakawa M."/>
            <person name="Solano R."/>
            <person name="Spunde A."/>
            <person name="Suetsugu N."/>
            <person name="Sugano S."/>
            <person name="Sugiyama A."/>
            <person name="Sun R."/>
            <person name="Suzuki Y."/>
            <person name="Takenaka M."/>
            <person name="Takezawa D."/>
            <person name="Tomogane H."/>
            <person name="Tsuzuki M."/>
            <person name="Ueda T."/>
            <person name="Umeda M."/>
            <person name="Ward J."/>
            <person name="Watanabe Y."/>
            <person name="Yazaki K."/>
            <person name="Yokoyama R."/>
            <person name="Yoshitake Y."/>
            <person name="Yotsui I."/>
            <person name="Zachgo S."/>
            <person name="Schmutz J."/>
        </authorList>
    </citation>
    <scope>NUCLEOTIDE SEQUENCE [LARGE SCALE GENOMIC DNA]</scope>
    <source>
        <strain evidence="18">cv. B-3</strain>
    </source>
</reference>
<dbReference type="GO" id="GO:0016020">
    <property type="term" value="C:membrane"/>
    <property type="evidence" value="ECO:0007669"/>
    <property type="project" value="UniProtKB-SubCell"/>
</dbReference>
<sequence length="802" mass="89837">MESSFWLLLVLLATLAIIHIIQAQDQEEFTSLDCGLPADELSPYIETYTHLNFSSDATFIQSGKTARIQMDRLEKPYATIRYFPDGRRNCYNLNVQMGRKYLIRASFIYGNYDGLDSPPVFDLYLGPNLWATIDVGTWLNGIWNHILHIPTSNLLQICLAKTGETTPLISALELRYSSDIYDRVWSPYFKTENWTQISTDLDVVNSNKYAIPKDVLKNAATPTSVSSPLTIEWIPDYPDDQYYFYAHFAEIQDLQANETREFNVLWNGVEQSGPFIPRRRIIDTISSKSPLICTGGKCSFQLIRTKKSTLPPLLNALEFYTLIQFTQSETDESDVGAIKNIAATYALNRISWQGDPCVPQQFRWDGLNCTNTNMSTPPRITTLNLSSSGLTGTIAAAIQNLTQLETMDLSNNNLTGGLPDFLGNMKSLSVMYVSLSIFSYTYQIPSQIIVVLNRNLSGNNLSGSIPQALQREGLKLFVEGNPKLCFSESCIKPHKKKPVVPIVASVASAAVVIAILVLFLIFKNKKSTVLQGQPRKSRVKLKFANKNSKRFTYSEIIQMTNNFQRVLGKGGFGMVYHGTVNGSDQVAVKVLSKSSAQGYKEFKAEVDLLVRVHHTNLVILVGYCYESDHLALVYEFLPNADLKQHLSGLEYLHIGCTPPMVHRDVKTANILLDENFKAKLADFGLSRSFQSRGESQESTVIAGTIGYLDPEYYRTGRLAEKSDVYSYECNIAEWVGSTLNQSDITEIMDPNLGGVYETNSAWRALELAMSCADPISSKRPTMSQVIIELKECIACENSRMNE</sequence>
<name>A0A397XKB7_BRACM</name>
<dbReference type="SUPFAM" id="SSF52058">
    <property type="entry name" value="L domain-like"/>
    <property type="match status" value="1"/>
</dbReference>
<keyword evidence="7 13" id="KW-0547">Nucleotide-binding</keyword>
<dbReference type="Pfam" id="PF12819">
    <property type="entry name" value="Malectin_like"/>
    <property type="match status" value="1"/>
</dbReference>
<dbReference type="PROSITE" id="PS50011">
    <property type="entry name" value="PROTEIN_KINASE_DOM"/>
    <property type="match status" value="1"/>
</dbReference>
<keyword evidence="11 14" id="KW-0472">Membrane</keyword>
<feature type="domain" description="Protein kinase" evidence="16">
    <location>
        <begin position="561"/>
        <end position="793"/>
    </location>
</feature>
<organism evidence="17 18">
    <name type="scientific">Brassica campestris</name>
    <name type="common">Field mustard</name>
    <dbReference type="NCBI Taxonomy" id="3711"/>
    <lineage>
        <taxon>Eukaryota</taxon>
        <taxon>Viridiplantae</taxon>
        <taxon>Streptophyta</taxon>
        <taxon>Embryophyta</taxon>
        <taxon>Tracheophyta</taxon>
        <taxon>Spermatophyta</taxon>
        <taxon>Magnoliopsida</taxon>
        <taxon>eudicotyledons</taxon>
        <taxon>Gunneridae</taxon>
        <taxon>Pentapetalae</taxon>
        <taxon>rosids</taxon>
        <taxon>malvids</taxon>
        <taxon>Brassicales</taxon>
        <taxon>Brassicaceae</taxon>
        <taxon>Brassiceae</taxon>
        <taxon>Brassica</taxon>
    </lineage>
</organism>
<accession>A0A397XKB7</accession>
<feature type="transmembrane region" description="Helical" evidence="14">
    <location>
        <begin position="499"/>
        <end position="522"/>
    </location>
</feature>
<dbReference type="PANTHER" id="PTHR45631">
    <property type="entry name" value="OS07G0107800 PROTEIN-RELATED"/>
    <property type="match status" value="1"/>
</dbReference>
<dbReference type="FunFam" id="3.30.200.20:FF:000394">
    <property type="entry name" value="Leucine-rich repeat receptor-like protein kinase"/>
    <property type="match status" value="1"/>
</dbReference>
<evidence type="ECO:0000256" key="9">
    <source>
        <dbReference type="ARBA" id="ARBA00022840"/>
    </source>
</evidence>
<dbReference type="Proteomes" id="UP000264353">
    <property type="component" value="Chromosome A10"/>
</dbReference>
<evidence type="ECO:0000256" key="13">
    <source>
        <dbReference type="PROSITE-ProRule" id="PRU10141"/>
    </source>
</evidence>
<keyword evidence="3" id="KW-0808">Transferase</keyword>
<dbReference type="SMART" id="SM00220">
    <property type="entry name" value="S_TKc"/>
    <property type="match status" value="1"/>
</dbReference>
<evidence type="ECO:0000313" key="17">
    <source>
        <dbReference type="EMBL" id="RID41371.1"/>
    </source>
</evidence>
<evidence type="ECO:0000256" key="11">
    <source>
        <dbReference type="ARBA" id="ARBA00023136"/>
    </source>
</evidence>
<gene>
    <name evidence="17" type="ORF">BRARA_J01338</name>
</gene>
<dbReference type="InterPro" id="IPR032675">
    <property type="entry name" value="LRR_dom_sf"/>
</dbReference>
<dbReference type="PANTHER" id="PTHR45631:SF57">
    <property type="entry name" value="LEUCINE-RICH REPEAT PROTEIN KINASE FAMILY PROTEIN"/>
    <property type="match status" value="1"/>
</dbReference>
<evidence type="ECO:0000313" key="18">
    <source>
        <dbReference type="Proteomes" id="UP000264353"/>
    </source>
</evidence>
<evidence type="ECO:0000256" key="3">
    <source>
        <dbReference type="ARBA" id="ARBA00022679"/>
    </source>
</evidence>
<feature type="binding site" evidence="13">
    <location>
        <position position="589"/>
    </location>
    <ligand>
        <name>ATP</name>
        <dbReference type="ChEBI" id="CHEBI:30616"/>
    </ligand>
</feature>
<evidence type="ECO:0000256" key="4">
    <source>
        <dbReference type="ARBA" id="ARBA00022692"/>
    </source>
</evidence>
<evidence type="ECO:0000256" key="5">
    <source>
        <dbReference type="ARBA" id="ARBA00022729"/>
    </source>
</evidence>
<dbReference type="PROSITE" id="PS00108">
    <property type="entry name" value="PROTEIN_KINASE_ST"/>
    <property type="match status" value="1"/>
</dbReference>
<dbReference type="Gene3D" id="3.80.10.10">
    <property type="entry name" value="Ribonuclease Inhibitor"/>
    <property type="match status" value="1"/>
</dbReference>
<dbReference type="PROSITE" id="PS00107">
    <property type="entry name" value="PROTEIN_KINASE_ATP"/>
    <property type="match status" value="1"/>
</dbReference>
<dbReference type="InterPro" id="IPR001611">
    <property type="entry name" value="Leu-rich_rpt"/>
</dbReference>
<evidence type="ECO:0000256" key="8">
    <source>
        <dbReference type="ARBA" id="ARBA00022777"/>
    </source>
</evidence>
<keyword evidence="6" id="KW-0677">Repeat</keyword>
<evidence type="ECO:0000256" key="15">
    <source>
        <dbReference type="SAM" id="SignalP"/>
    </source>
</evidence>
<evidence type="ECO:0000256" key="14">
    <source>
        <dbReference type="SAM" id="Phobius"/>
    </source>
</evidence>
<dbReference type="Pfam" id="PF00069">
    <property type="entry name" value="Pkinase"/>
    <property type="match status" value="1"/>
</dbReference>
<comment type="subcellular location">
    <subcellularLocation>
        <location evidence="1">Membrane</location>
        <topology evidence="1">Single-pass membrane protein</topology>
    </subcellularLocation>
</comment>
<keyword evidence="4 14" id="KW-0812">Transmembrane</keyword>
<evidence type="ECO:0000256" key="1">
    <source>
        <dbReference type="ARBA" id="ARBA00004167"/>
    </source>
</evidence>
<dbReference type="InterPro" id="IPR017441">
    <property type="entry name" value="Protein_kinase_ATP_BS"/>
</dbReference>
<feature type="chain" id="PRO_5017404172" description="Protein kinase domain-containing protein" evidence="15">
    <location>
        <begin position="24"/>
        <end position="802"/>
    </location>
</feature>